<feature type="compositionally biased region" description="Basic residues" evidence="1">
    <location>
        <begin position="135"/>
        <end position="145"/>
    </location>
</feature>
<dbReference type="Proteomes" id="UP001153269">
    <property type="component" value="Unassembled WGS sequence"/>
</dbReference>
<proteinExistence type="predicted"/>
<comment type="caution">
    <text evidence="3">The sequence shown here is derived from an EMBL/GenBank/DDBJ whole genome shotgun (WGS) entry which is preliminary data.</text>
</comment>
<organism evidence="3 4">
    <name type="scientific">Pleuronectes platessa</name>
    <name type="common">European plaice</name>
    <dbReference type="NCBI Taxonomy" id="8262"/>
    <lineage>
        <taxon>Eukaryota</taxon>
        <taxon>Metazoa</taxon>
        <taxon>Chordata</taxon>
        <taxon>Craniata</taxon>
        <taxon>Vertebrata</taxon>
        <taxon>Euteleostomi</taxon>
        <taxon>Actinopterygii</taxon>
        <taxon>Neopterygii</taxon>
        <taxon>Teleostei</taxon>
        <taxon>Neoteleostei</taxon>
        <taxon>Acanthomorphata</taxon>
        <taxon>Carangaria</taxon>
        <taxon>Pleuronectiformes</taxon>
        <taxon>Pleuronectoidei</taxon>
        <taxon>Pleuronectidae</taxon>
        <taxon>Pleuronectes</taxon>
    </lineage>
</organism>
<feature type="region of interest" description="Disordered" evidence="1">
    <location>
        <begin position="167"/>
        <end position="196"/>
    </location>
</feature>
<reference evidence="3" key="1">
    <citation type="submission" date="2020-03" db="EMBL/GenBank/DDBJ databases">
        <authorList>
            <person name="Weist P."/>
        </authorList>
    </citation>
    <scope>NUCLEOTIDE SEQUENCE</scope>
</reference>
<dbReference type="AlphaFoldDB" id="A0A9N7YP35"/>
<feature type="transmembrane region" description="Helical" evidence="2">
    <location>
        <begin position="424"/>
        <end position="456"/>
    </location>
</feature>
<feature type="region of interest" description="Disordered" evidence="1">
    <location>
        <begin position="236"/>
        <end position="261"/>
    </location>
</feature>
<accession>A0A9N7YP35</accession>
<keyword evidence="2" id="KW-0472">Membrane</keyword>
<protein>
    <submittedName>
        <fullName evidence="3">Uncharacterized protein</fullName>
    </submittedName>
</protein>
<feature type="region of interest" description="Disordered" evidence="1">
    <location>
        <begin position="47"/>
        <end position="145"/>
    </location>
</feature>
<sequence>MIIFRLVFNVSRDVALLTSAPPSHTDTEAVTPEPRGFESSLKFHRRGAVVTRKQDEGGGRLKSATTELRDPGSHSNMESLPAAAAADEEEEEEEVWHLSVASSVTLQQTGAASPSSHSSGFHNAPLERRLPQRLPHSHPRTRRPRRTVLLPDLFFPLSLSPRLPLSPSHPLTLSSSPPLTLSPSHPLSPSPGSRCTDHGSFHFATHETSLASSSRRLNCVPDWSRGLGACQGLQASRPPLSCQDQQAGPVTRVRPHGSLKGRETTKPRLELITGTFPRLGSGAAAQADEGETTKHLASDTDSQVPGSQIIGWRDVSSCDLLTLYYDSAALLLLLLTHVSPCSSSSSHTFLPAPHHHLLPAPPPHHTRFSLLLIIIFSLLLLLITHVSPCSSSSSSPCSSSSSHTFLPAPHHHLLPAPPPHHTRFSLLLIIFSLLLLLIRHVSLLLIIIFSLLLLLITHVSPCSSSSSSPCSSSSSHSTTTHRIQGEAAGNISSTAPPHHQKCFSLLLILIFSLLLLLIRYVPPCSSSSSSPFSSSSSFPCSSS</sequence>
<gene>
    <name evidence="3" type="ORF">PLEPLA_LOCUS22314</name>
</gene>
<evidence type="ECO:0000313" key="3">
    <source>
        <dbReference type="EMBL" id="CAB1434255.1"/>
    </source>
</evidence>
<feature type="compositionally biased region" description="Polar residues" evidence="1">
    <location>
        <begin position="100"/>
        <end position="121"/>
    </location>
</feature>
<keyword evidence="4" id="KW-1185">Reference proteome</keyword>
<keyword evidence="2" id="KW-1133">Transmembrane helix</keyword>
<evidence type="ECO:0000256" key="2">
    <source>
        <dbReference type="SAM" id="Phobius"/>
    </source>
</evidence>
<evidence type="ECO:0000313" key="4">
    <source>
        <dbReference type="Proteomes" id="UP001153269"/>
    </source>
</evidence>
<feature type="transmembrane region" description="Helical" evidence="2">
    <location>
        <begin position="502"/>
        <end position="521"/>
    </location>
</feature>
<evidence type="ECO:0000256" key="1">
    <source>
        <dbReference type="SAM" id="MobiDB-lite"/>
    </source>
</evidence>
<name>A0A9N7YP35_PLEPL</name>
<dbReference type="EMBL" id="CADEAL010001646">
    <property type="protein sequence ID" value="CAB1434255.1"/>
    <property type="molecule type" value="Genomic_DNA"/>
</dbReference>
<feature type="region of interest" description="Disordered" evidence="1">
    <location>
        <begin position="280"/>
        <end position="302"/>
    </location>
</feature>
<feature type="compositionally biased region" description="Low complexity" evidence="1">
    <location>
        <begin position="167"/>
        <end position="194"/>
    </location>
</feature>
<keyword evidence="2" id="KW-0812">Transmembrane</keyword>